<dbReference type="EMBL" id="NITV01000007">
    <property type="protein sequence ID" value="PDO85536.1"/>
    <property type="molecule type" value="Genomic_DNA"/>
</dbReference>
<dbReference type="PANTHER" id="PTHR43581:SF2">
    <property type="entry name" value="EXCINUCLEASE ATPASE SUBUNIT"/>
    <property type="match status" value="1"/>
</dbReference>
<accession>A0ABX4IMX0</accession>
<keyword evidence="3" id="KW-1185">Reference proteome</keyword>
<reference evidence="2 3" key="1">
    <citation type="submission" date="2017-06" db="EMBL/GenBank/DDBJ databases">
        <title>Draft genome sequence of nitrogen-fixing Kosakonia pseudosacchari strain NN143 isolated from sugarcane roots.</title>
        <authorList>
            <person name="Li Y."/>
            <person name="Li S."/>
            <person name="Lin L."/>
            <person name="Wu X."/>
            <person name="Yang L."/>
            <person name="Li Y."/>
            <person name="An Q."/>
        </authorList>
    </citation>
    <scope>NUCLEOTIDE SEQUENCE [LARGE SCALE GENOMIC DNA]</scope>
    <source>
        <strain evidence="2 3">NN143</strain>
    </source>
</reference>
<protein>
    <submittedName>
        <fullName evidence="2">AAA family ATPase</fullName>
    </submittedName>
</protein>
<evidence type="ECO:0000313" key="2">
    <source>
        <dbReference type="EMBL" id="PDO85536.1"/>
    </source>
</evidence>
<dbReference type="InterPro" id="IPR027417">
    <property type="entry name" value="P-loop_NTPase"/>
</dbReference>
<evidence type="ECO:0000259" key="1">
    <source>
        <dbReference type="Pfam" id="PF02463"/>
    </source>
</evidence>
<dbReference type="InterPro" id="IPR051396">
    <property type="entry name" value="Bact_Antivir_Def_Nuclease"/>
</dbReference>
<name>A0ABX4IMX0_9ENTR</name>
<feature type="domain" description="RecF/RecN/SMC N-terminal" evidence="1">
    <location>
        <begin position="314"/>
        <end position="608"/>
    </location>
</feature>
<dbReference type="Gene3D" id="3.40.50.300">
    <property type="entry name" value="P-loop containing nucleotide triphosphate hydrolases"/>
    <property type="match status" value="1"/>
</dbReference>
<gene>
    <name evidence="2" type="ORF">BK796_13600</name>
</gene>
<sequence>MLFVDRGRVAIPSVLLPGGAAEAEKEKAAVFYKQAHHLQSRFEFKVFRSKEVKSALYELFQGKCAWCESRIGSTVPGDICHYRPKGGVAESRKHPGYWWLASQWENLLLSCPACNRPHQYNGVIAGKSSRFPLEDEAQRAFEPGWEEREKPLLLDPTSDDPARHFVYDWEGNILSETPEGQMTITIIGLNRPALVEARKSALAMVRSLLKMVATASGVGSEEQRKFILRQLQELTADNAEYAAIKRQLISTDLKKIVRDTGYNDFYWLKSTLPVTKKRVSGIWEKLRDFELKQSDFSLLNSRGIAISRSQSRKIQKVTINNFKGIDELTFNVASNWQMLLGENGAGKSSVLQAIALCLGGADNFAKVVNENGIDPKTLIRSKRQKATIEIQVSGFVKPHMLNIYRDRAVFLRAAKRSAFVDYAHCSATVTGASEARNVQFVLLGYGATRLLKPAARLSELYFREAEPVRYARFDNLFDPLSLLISAEEWLLKQKREIFDLSARALKDLLGLDNKHILSKRNNTIMVVMDDKKLLPLAALSDGYKTVIALCVDILAIATEFWGDPGSAEGIVLVDELDCHLHPTWKMRIVSALKRAFPEMQFICTTHDPLCLRGLGAGEVCVMQRDGEGINLLSDLPNPADFRVEQLLTSAFFGLNSTQDPENEAIFDEYYALLALPDKDREQSQRLEQLKAELEDRRYFGDTPREQMMFNSIDHIIAERKKEGLWQLPDIKENTKKSLSGLWNSEFLQIKRPKGLPKK</sequence>
<dbReference type="InterPro" id="IPR003395">
    <property type="entry name" value="RecF/RecN/SMC_N"/>
</dbReference>
<dbReference type="Proteomes" id="UP000219642">
    <property type="component" value="Unassembled WGS sequence"/>
</dbReference>
<proteinExistence type="predicted"/>
<dbReference type="SUPFAM" id="SSF52540">
    <property type="entry name" value="P-loop containing nucleoside triphosphate hydrolases"/>
    <property type="match status" value="1"/>
</dbReference>
<dbReference type="RefSeq" id="WP_097400943.1">
    <property type="nucleotide sequence ID" value="NZ_CP158850.1"/>
</dbReference>
<comment type="caution">
    <text evidence="2">The sequence shown here is derived from an EMBL/GenBank/DDBJ whole genome shotgun (WGS) entry which is preliminary data.</text>
</comment>
<evidence type="ECO:0000313" key="3">
    <source>
        <dbReference type="Proteomes" id="UP000219642"/>
    </source>
</evidence>
<dbReference type="Pfam" id="PF02463">
    <property type="entry name" value="SMC_N"/>
    <property type="match status" value="1"/>
</dbReference>
<dbReference type="PANTHER" id="PTHR43581">
    <property type="entry name" value="ATP/GTP PHOSPHATASE"/>
    <property type="match status" value="1"/>
</dbReference>
<organism evidence="2 3">
    <name type="scientific">Kosakonia pseudosacchari</name>
    <dbReference type="NCBI Taxonomy" id="1646340"/>
    <lineage>
        <taxon>Bacteria</taxon>
        <taxon>Pseudomonadati</taxon>
        <taxon>Pseudomonadota</taxon>
        <taxon>Gammaproteobacteria</taxon>
        <taxon>Enterobacterales</taxon>
        <taxon>Enterobacteriaceae</taxon>
        <taxon>Kosakonia</taxon>
    </lineage>
</organism>